<sequence length="249" mass="28544">MMPTNMIGKRMWETSFETNDACQYGSRTKVETNFETNDERKFQHGGRVEFRHQESKVNGKWHWLPRLHAVTSQLYGQPAPALRAVVLLCPKELNLSTVDRCTVIEKCLSCNRTLIGWGLNFPYDDERSRPPVAQSAGAPLIWGAGDSGFESRSEKLDQSMYDIERYSLQPNFKNDIIVMMAIGNTSAASLMQLLDFRSNSWCRVLHLNCNLEAKPKGMYGYDKLHKVRPLVKLLNENCSKTYHYSNRPC</sequence>
<reference evidence="1 2" key="1">
    <citation type="submission" date="2023-02" db="EMBL/GenBank/DDBJ databases">
        <title>LHISI_Scaffold_Assembly.</title>
        <authorList>
            <person name="Stuart O.P."/>
            <person name="Cleave R."/>
            <person name="Magrath M.J.L."/>
            <person name="Mikheyev A.S."/>
        </authorList>
    </citation>
    <scope>NUCLEOTIDE SEQUENCE [LARGE SCALE GENOMIC DNA]</scope>
    <source>
        <strain evidence="1">Daus_M_001</strain>
        <tissue evidence="1">Leg muscle</tissue>
    </source>
</reference>
<protein>
    <submittedName>
        <fullName evidence="1">Uncharacterized protein</fullName>
    </submittedName>
</protein>
<gene>
    <name evidence="1" type="ORF">PR048_020785</name>
</gene>
<dbReference type="EMBL" id="JARBHB010000008">
    <property type="protein sequence ID" value="KAJ8876340.1"/>
    <property type="molecule type" value="Genomic_DNA"/>
</dbReference>
<comment type="caution">
    <text evidence="1">The sequence shown here is derived from an EMBL/GenBank/DDBJ whole genome shotgun (WGS) entry which is preliminary data.</text>
</comment>
<organism evidence="1 2">
    <name type="scientific">Dryococelus australis</name>
    <dbReference type="NCBI Taxonomy" id="614101"/>
    <lineage>
        <taxon>Eukaryota</taxon>
        <taxon>Metazoa</taxon>
        <taxon>Ecdysozoa</taxon>
        <taxon>Arthropoda</taxon>
        <taxon>Hexapoda</taxon>
        <taxon>Insecta</taxon>
        <taxon>Pterygota</taxon>
        <taxon>Neoptera</taxon>
        <taxon>Polyneoptera</taxon>
        <taxon>Phasmatodea</taxon>
        <taxon>Verophasmatodea</taxon>
        <taxon>Anareolatae</taxon>
        <taxon>Phasmatidae</taxon>
        <taxon>Eurycanthinae</taxon>
        <taxon>Dryococelus</taxon>
    </lineage>
</organism>
<dbReference type="Proteomes" id="UP001159363">
    <property type="component" value="Chromosome 7"/>
</dbReference>
<evidence type="ECO:0000313" key="2">
    <source>
        <dbReference type="Proteomes" id="UP001159363"/>
    </source>
</evidence>
<evidence type="ECO:0000313" key="1">
    <source>
        <dbReference type="EMBL" id="KAJ8876340.1"/>
    </source>
</evidence>
<name>A0ABQ9GWD3_9NEOP</name>
<accession>A0ABQ9GWD3</accession>
<keyword evidence="2" id="KW-1185">Reference proteome</keyword>
<proteinExistence type="predicted"/>